<feature type="transmembrane region" description="Helical" evidence="5">
    <location>
        <begin position="244"/>
        <end position="264"/>
    </location>
</feature>
<dbReference type="OrthoDB" id="5384040at2759"/>
<gene>
    <name evidence="6" type="ORF">ASPZODRAFT_137481</name>
</gene>
<comment type="subcellular location">
    <subcellularLocation>
        <location evidence="1">Membrane</location>
        <topology evidence="1">Multi-pass membrane protein</topology>
    </subcellularLocation>
</comment>
<keyword evidence="4 5" id="KW-0472">Membrane</keyword>
<dbReference type="InterPro" id="IPR007568">
    <property type="entry name" value="RTA1"/>
</dbReference>
<evidence type="ECO:0000256" key="5">
    <source>
        <dbReference type="SAM" id="Phobius"/>
    </source>
</evidence>
<evidence type="ECO:0008006" key="8">
    <source>
        <dbReference type="Google" id="ProtNLM"/>
    </source>
</evidence>
<proteinExistence type="predicted"/>
<keyword evidence="3 5" id="KW-1133">Transmembrane helix</keyword>
<evidence type="ECO:0000313" key="7">
    <source>
        <dbReference type="Proteomes" id="UP000184188"/>
    </source>
</evidence>
<dbReference type="AlphaFoldDB" id="A0A1L9S4Q6"/>
<feature type="transmembrane region" description="Helical" evidence="5">
    <location>
        <begin position="50"/>
        <end position="68"/>
    </location>
</feature>
<sequence length="306" mass="34369">MGFFSGKCEPDAADNQWSSYCPSVPVAFLFFVLFSVSFVFHCFQALRHRQLFCLVMITGVLWEVAAFASRVYSAKSPTQKGVFDTSYLLLILAPVCVNAFDYMVVSRLVRRFLFRQRVCGLSGRVMGKLFVCCDIVSFIVQIGGGLMTLSSKSSTEKTGLHILTFGVVFQQALIVFFFVVTVVCGRKTAYTVRNSQTIQAGIQKTLHVVQGSLILISYRIIYRIVEFSSGEGSSLNSYIDNHEWCVYVFDAGPMFLAVLLMNIWHPGAVLKKSKDYYDDSVPVAEMEHQPLATTPSPYEHEELQVR</sequence>
<keyword evidence="7" id="KW-1185">Reference proteome</keyword>
<feature type="transmembrane region" description="Helical" evidence="5">
    <location>
        <begin position="88"/>
        <end position="109"/>
    </location>
</feature>
<accession>A0A1L9S4Q6</accession>
<feature type="transmembrane region" description="Helical" evidence="5">
    <location>
        <begin position="129"/>
        <end position="150"/>
    </location>
</feature>
<dbReference type="PANTHER" id="PTHR31465:SF15">
    <property type="entry name" value="LIPID TRANSPORTER ATNI-RELATED"/>
    <property type="match status" value="1"/>
</dbReference>
<evidence type="ECO:0000256" key="4">
    <source>
        <dbReference type="ARBA" id="ARBA00023136"/>
    </source>
</evidence>
<dbReference type="Pfam" id="PF04479">
    <property type="entry name" value="RTA1"/>
    <property type="match status" value="1"/>
</dbReference>
<evidence type="ECO:0000313" key="6">
    <source>
        <dbReference type="EMBL" id="OJJ42136.1"/>
    </source>
</evidence>
<evidence type="ECO:0000256" key="3">
    <source>
        <dbReference type="ARBA" id="ARBA00022989"/>
    </source>
</evidence>
<dbReference type="PANTHER" id="PTHR31465">
    <property type="entry name" value="PROTEIN RTA1-RELATED"/>
    <property type="match status" value="1"/>
</dbReference>
<dbReference type="Proteomes" id="UP000184188">
    <property type="component" value="Unassembled WGS sequence"/>
</dbReference>
<evidence type="ECO:0000256" key="1">
    <source>
        <dbReference type="ARBA" id="ARBA00004141"/>
    </source>
</evidence>
<protein>
    <recommendedName>
        <fullName evidence="8">RTA1 domain protein</fullName>
    </recommendedName>
</protein>
<dbReference type="GO" id="GO:0016020">
    <property type="term" value="C:membrane"/>
    <property type="evidence" value="ECO:0007669"/>
    <property type="project" value="UniProtKB-SubCell"/>
</dbReference>
<dbReference type="GeneID" id="34610801"/>
<feature type="transmembrane region" description="Helical" evidence="5">
    <location>
        <begin position="24"/>
        <end position="43"/>
    </location>
</feature>
<dbReference type="EMBL" id="KV878368">
    <property type="protein sequence ID" value="OJJ42136.1"/>
    <property type="molecule type" value="Genomic_DNA"/>
</dbReference>
<dbReference type="VEuPathDB" id="FungiDB:ASPZODRAFT_137481"/>
<dbReference type="RefSeq" id="XP_022576646.1">
    <property type="nucleotide sequence ID" value="XM_022724336.1"/>
</dbReference>
<feature type="transmembrane region" description="Helical" evidence="5">
    <location>
        <begin position="162"/>
        <end position="184"/>
    </location>
</feature>
<evidence type="ECO:0000256" key="2">
    <source>
        <dbReference type="ARBA" id="ARBA00022692"/>
    </source>
</evidence>
<keyword evidence="2 5" id="KW-0812">Transmembrane</keyword>
<reference evidence="7" key="1">
    <citation type="journal article" date="2017" name="Genome Biol.">
        <title>Comparative genomics reveals high biological diversity and specific adaptations in the industrially and medically important fungal genus Aspergillus.</title>
        <authorList>
            <person name="de Vries R.P."/>
            <person name="Riley R."/>
            <person name="Wiebenga A."/>
            <person name="Aguilar-Osorio G."/>
            <person name="Amillis S."/>
            <person name="Uchima C.A."/>
            <person name="Anderluh G."/>
            <person name="Asadollahi M."/>
            <person name="Askin M."/>
            <person name="Barry K."/>
            <person name="Battaglia E."/>
            <person name="Bayram O."/>
            <person name="Benocci T."/>
            <person name="Braus-Stromeyer S.A."/>
            <person name="Caldana C."/>
            <person name="Canovas D."/>
            <person name="Cerqueira G.C."/>
            <person name="Chen F."/>
            <person name="Chen W."/>
            <person name="Choi C."/>
            <person name="Clum A."/>
            <person name="Dos Santos R.A."/>
            <person name="Damasio A.R."/>
            <person name="Diallinas G."/>
            <person name="Emri T."/>
            <person name="Fekete E."/>
            <person name="Flipphi M."/>
            <person name="Freyberg S."/>
            <person name="Gallo A."/>
            <person name="Gournas C."/>
            <person name="Habgood R."/>
            <person name="Hainaut M."/>
            <person name="Harispe M.L."/>
            <person name="Henrissat B."/>
            <person name="Hilden K.S."/>
            <person name="Hope R."/>
            <person name="Hossain A."/>
            <person name="Karabika E."/>
            <person name="Karaffa L."/>
            <person name="Karanyi Z."/>
            <person name="Krasevec N."/>
            <person name="Kuo A."/>
            <person name="Kusch H."/>
            <person name="LaButti K."/>
            <person name="Lagendijk E.L."/>
            <person name="Lapidus A."/>
            <person name="Levasseur A."/>
            <person name="Lindquist E."/>
            <person name="Lipzen A."/>
            <person name="Logrieco A.F."/>
            <person name="MacCabe A."/>
            <person name="Maekelae M.R."/>
            <person name="Malavazi I."/>
            <person name="Melin P."/>
            <person name="Meyer V."/>
            <person name="Mielnichuk N."/>
            <person name="Miskei M."/>
            <person name="Molnar A.P."/>
            <person name="Mule G."/>
            <person name="Ngan C.Y."/>
            <person name="Orejas M."/>
            <person name="Orosz E."/>
            <person name="Ouedraogo J.P."/>
            <person name="Overkamp K.M."/>
            <person name="Park H.-S."/>
            <person name="Perrone G."/>
            <person name="Piumi F."/>
            <person name="Punt P.J."/>
            <person name="Ram A.F."/>
            <person name="Ramon A."/>
            <person name="Rauscher S."/>
            <person name="Record E."/>
            <person name="Riano-Pachon D.M."/>
            <person name="Robert V."/>
            <person name="Roehrig J."/>
            <person name="Ruller R."/>
            <person name="Salamov A."/>
            <person name="Salih N.S."/>
            <person name="Samson R.A."/>
            <person name="Sandor E."/>
            <person name="Sanguinetti M."/>
            <person name="Schuetze T."/>
            <person name="Sepcic K."/>
            <person name="Shelest E."/>
            <person name="Sherlock G."/>
            <person name="Sophianopoulou V."/>
            <person name="Squina F.M."/>
            <person name="Sun H."/>
            <person name="Susca A."/>
            <person name="Todd R.B."/>
            <person name="Tsang A."/>
            <person name="Unkles S.E."/>
            <person name="van de Wiele N."/>
            <person name="van Rossen-Uffink D."/>
            <person name="Oliveira J.V."/>
            <person name="Vesth T.C."/>
            <person name="Visser J."/>
            <person name="Yu J.-H."/>
            <person name="Zhou M."/>
            <person name="Andersen M.R."/>
            <person name="Archer D.B."/>
            <person name="Baker S.E."/>
            <person name="Benoit I."/>
            <person name="Brakhage A.A."/>
            <person name="Braus G.H."/>
            <person name="Fischer R."/>
            <person name="Frisvad J.C."/>
            <person name="Goldman G.H."/>
            <person name="Houbraken J."/>
            <person name="Oakley B."/>
            <person name="Pocsi I."/>
            <person name="Scazzocchio C."/>
            <person name="Seiboth B."/>
            <person name="vanKuyk P.A."/>
            <person name="Wortman J."/>
            <person name="Dyer P.S."/>
            <person name="Grigoriev I.V."/>
        </authorList>
    </citation>
    <scope>NUCLEOTIDE SEQUENCE [LARGE SCALE GENOMIC DNA]</scope>
    <source>
        <strain evidence="7">CBS 506.65</strain>
    </source>
</reference>
<name>A0A1L9S4Q6_9EURO</name>
<organism evidence="6 7">
    <name type="scientific">Penicilliopsis zonata CBS 506.65</name>
    <dbReference type="NCBI Taxonomy" id="1073090"/>
    <lineage>
        <taxon>Eukaryota</taxon>
        <taxon>Fungi</taxon>
        <taxon>Dikarya</taxon>
        <taxon>Ascomycota</taxon>
        <taxon>Pezizomycotina</taxon>
        <taxon>Eurotiomycetes</taxon>
        <taxon>Eurotiomycetidae</taxon>
        <taxon>Eurotiales</taxon>
        <taxon>Aspergillaceae</taxon>
        <taxon>Penicilliopsis</taxon>
    </lineage>
</organism>